<name>A0A7J9NU31_METMI</name>
<dbReference type="RefSeq" id="WP_181501071.1">
    <property type="nucleotide sequence ID" value="NZ_JACDUH010000001.1"/>
</dbReference>
<protein>
    <submittedName>
        <fullName evidence="2">DNA-binding HxlR family transcriptional regulator</fullName>
    </submittedName>
</protein>
<dbReference type="GO" id="GO:0003677">
    <property type="term" value="F:DNA binding"/>
    <property type="evidence" value="ECO:0007669"/>
    <property type="project" value="UniProtKB-KW"/>
</dbReference>
<dbReference type="InterPro" id="IPR011991">
    <property type="entry name" value="ArsR-like_HTH"/>
</dbReference>
<feature type="domain" description="Winged helix DNA-binding" evidence="1">
    <location>
        <begin position="12"/>
        <end position="78"/>
    </location>
</feature>
<dbReference type="Gene3D" id="1.10.10.10">
    <property type="entry name" value="Winged helix-like DNA-binding domain superfamily/Winged helix DNA-binding domain"/>
    <property type="match status" value="1"/>
</dbReference>
<dbReference type="InterPro" id="IPR036388">
    <property type="entry name" value="WH-like_DNA-bd_sf"/>
</dbReference>
<dbReference type="EMBL" id="JACDUH010000001">
    <property type="protein sequence ID" value="MBA2851189.1"/>
    <property type="molecule type" value="Genomic_DNA"/>
</dbReference>
<evidence type="ECO:0000313" key="3">
    <source>
        <dbReference type="Proteomes" id="UP000564425"/>
    </source>
</evidence>
<dbReference type="Pfam" id="PF13601">
    <property type="entry name" value="HTH_34"/>
    <property type="match status" value="1"/>
</dbReference>
<dbReference type="AlphaFoldDB" id="A0A7J9NU31"/>
<gene>
    <name evidence="2" type="ORF">HNP86_001320</name>
</gene>
<comment type="caution">
    <text evidence="2">The sequence shown here is derived from an EMBL/GenBank/DDBJ whole genome shotgun (WGS) entry which is preliminary data.</text>
</comment>
<proteinExistence type="predicted"/>
<reference evidence="2 3" key="1">
    <citation type="submission" date="2020-07" db="EMBL/GenBank/DDBJ databases">
        <title>Genomic Encyclopedia of Type Strains, Phase IV (KMG-V): Genome sequencing to study the core and pangenomes of soil and plant-associated prokaryotes.</title>
        <authorList>
            <person name="Whitman W."/>
        </authorList>
    </citation>
    <scope>NUCLEOTIDE SEQUENCE [LARGE SCALE GENOMIC DNA]</scope>
    <source>
        <strain evidence="2 3">A1</strain>
    </source>
</reference>
<evidence type="ECO:0000259" key="1">
    <source>
        <dbReference type="Pfam" id="PF13601"/>
    </source>
</evidence>
<evidence type="ECO:0000313" key="2">
    <source>
        <dbReference type="EMBL" id="MBA2851189.1"/>
    </source>
</evidence>
<dbReference type="CDD" id="cd00090">
    <property type="entry name" value="HTH_ARSR"/>
    <property type="match status" value="1"/>
</dbReference>
<accession>A0A7J9NU31</accession>
<keyword evidence="2" id="KW-0238">DNA-binding</keyword>
<organism evidence="2 3">
    <name type="scientific">Methanococcus maripaludis</name>
    <name type="common">Methanococcus deltae</name>
    <dbReference type="NCBI Taxonomy" id="39152"/>
    <lineage>
        <taxon>Archaea</taxon>
        <taxon>Methanobacteriati</taxon>
        <taxon>Methanobacteriota</taxon>
        <taxon>Methanomada group</taxon>
        <taxon>Methanococci</taxon>
        <taxon>Methanococcales</taxon>
        <taxon>Methanococcaceae</taxon>
        <taxon>Methanococcus</taxon>
    </lineage>
</organism>
<dbReference type="InterPro" id="IPR027395">
    <property type="entry name" value="WH_DNA-bd_dom"/>
</dbReference>
<sequence>MLISFLGKKNIFDILNLLNTNEELYFREIEDTLGIHKSTLSKTLKEIEEYGLISRREEVTNLKIPKTYFKLTEKGKQVVKYSNIINNL</sequence>
<dbReference type="InterPro" id="IPR036390">
    <property type="entry name" value="WH_DNA-bd_sf"/>
</dbReference>
<dbReference type="SUPFAM" id="SSF46785">
    <property type="entry name" value="Winged helix' DNA-binding domain"/>
    <property type="match status" value="1"/>
</dbReference>
<dbReference type="Proteomes" id="UP000564425">
    <property type="component" value="Unassembled WGS sequence"/>
</dbReference>